<dbReference type="EMBL" id="VDFR01000123">
    <property type="protein sequence ID" value="TNC38126.1"/>
    <property type="molecule type" value="Genomic_DNA"/>
</dbReference>
<protein>
    <submittedName>
        <fullName evidence="3">Uncharacterized protein</fullName>
    </submittedName>
</protein>
<evidence type="ECO:0000313" key="3">
    <source>
        <dbReference type="EMBL" id="TNC41605.1"/>
    </source>
</evidence>
<accession>A0A5C4MI21</accession>
<evidence type="ECO:0000313" key="2">
    <source>
        <dbReference type="EMBL" id="TNC38126.1"/>
    </source>
</evidence>
<keyword evidence="1" id="KW-1133">Transmembrane helix</keyword>
<comment type="caution">
    <text evidence="3">The sequence shown here is derived from an EMBL/GenBank/DDBJ whole genome shotgun (WGS) entry which is preliminary data.</text>
</comment>
<feature type="transmembrane region" description="Helical" evidence="1">
    <location>
        <begin position="39"/>
        <end position="61"/>
    </location>
</feature>
<evidence type="ECO:0000313" key="4">
    <source>
        <dbReference type="Proteomes" id="UP000306740"/>
    </source>
</evidence>
<sequence length="94" mass="10097">MTREQHRRRGMLVLGGVIGAAVYVGCALAYLQAGVRGDLLVVAWWVSGLAVLGFAVSACMVEDDGIERPRYLASVVSGLRNEWRHTGRGSAPRG</sequence>
<gene>
    <name evidence="3" type="ORF">FHE65_22255</name>
    <name evidence="2" type="ORF">FHE65_24535</name>
</gene>
<dbReference type="AlphaFoldDB" id="A0A5C4MI21"/>
<name>A0A5C4MI21_9ACTN</name>
<dbReference type="OrthoDB" id="3829494at2"/>
<feature type="transmembrane region" description="Helical" evidence="1">
    <location>
        <begin position="12"/>
        <end position="33"/>
    </location>
</feature>
<evidence type="ECO:0000256" key="1">
    <source>
        <dbReference type="SAM" id="Phobius"/>
    </source>
</evidence>
<proteinExistence type="predicted"/>
<keyword evidence="1" id="KW-0812">Transmembrane</keyword>
<keyword evidence="1" id="KW-0472">Membrane</keyword>
<dbReference type="RefSeq" id="WP_139106609.1">
    <property type="nucleotide sequence ID" value="NZ_VDFR01000105.1"/>
</dbReference>
<reference evidence="3 4" key="1">
    <citation type="submission" date="2019-05" db="EMBL/GenBank/DDBJ databases">
        <title>Mumia sp. nov., isolated from the intestinal contents of plateau pika (Ochotona curzoniae) in the Qinghai-Tibet plateau of China.</title>
        <authorList>
            <person name="Tian Z."/>
        </authorList>
    </citation>
    <scope>NUCLEOTIDE SEQUENCE [LARGE SCALE GENOMIC DNA]</scope>
    <source>
        <strain evidence="4">527</strain>
        <strain evidence="3">Z527</strain>
    </source>
</reference>
<organism evidence="3 4">
    <name type="scientific">Mumia zhuanghuii</name>
    <dbReference type="NCBI Taxonomy" id="2585211"/>
    <lineage>
        <taxon>Bacteria</taxon>
        <taxon>Bacillati</taxon>
        <taxon>Actinomycetota</taxon>
        <taxon>Actinomycetes</taxon>
        <taxon>Propionibacteriales</taxon>
        <taxon>Nocardioidaceae</taxon>
        <taxon>Mumia</taxon>
    </lineage>
</organism>
<dbReference type="Proteomes" id="UP000306740">
    <property type="component" value="Unassembled WGS sequence"/>
</dbReference>
<dbReference type="EMBL" id="VDFR01000105">
    <property type="protein sequence ID" value="TNC41605.1"/>
    <property type="molecule type" value="Genomic_DNA"/>
</dbReference>